<comment type="caution">
    <text evidence="1">The sequence shown here is derived from an EMBL/GenBank/DDBJ whole genome shotgun (WGS) entry which is preliminary data.</text>
</comment>
<dbReference type="EMBL" id="JAGPNK010000022">
    <property type="protein sequence ID" value="KAH7304607.1"/>
    <property type="molecule type" value="Genomic_DNA"/>
</dbReference>
<evidence type="ECO:0000313" key="1">
    <source>
        <dbReference type="EMBL" id="KAH7304607.1"/>
    </source>
</evidence>
<organism evidence="1 2">
    <name type="scientific">Stachybotrys elegans</name>
    <dbReference type="NCBI Taxonomy" id="80388"/>
    <lineage>
        <taxon>Eukaryota</taxon>
        <taxon>Fungi</taxon>
        <taxon>Dikarya</taxon>
        <taxon>Ascomycota</taxon>
        <taxon>Pezizomycotina</taxon>
        <taxon>Sordariomycetes</taxon>
        <taxon>Hypocreomycetidae</taxon>
        <taxon>Hypocreales</taxon>
        <taxon>Stachybotryaceae</taxon>
        <taxon>Stachybotrys</taxon>
    </lineage>
</organism>
<keyword evidence="2" id="KW-1185">Reference proteome</keyword>
<evidence type="ECO:0000313" key="2">
    <source>
        <dbReference type="Proteomes" id="UP000813444"/>
    </source>
</evidence>
<reference evidence="1" key="1">
    <citation type="journal article" date="2021" name="Nat. Commun.">
        <title>Genetic determinants of endophytism in the Arabidopsis root mycobiome.</title>
        <authorList>
            <person name="Mesny F."/>
            <person name="Miyauchi S."/>
            <person name="Thiergart T."/>
            <person name="Pickel B."/>
            <person name="Atanasova L."/>
            <person name="Karlsson M."/>
            <person name="Huettel B."/>
            <person name="Barry K.W."/>
            <person name="Haridas S."/>
            <person name="Chen C."/>
            <person name="Bauer D."/>
            <person name="Andreopoulos W."/>
            <person name="Pangilinan J."/>
            <person name="LaButti K."/>
            <person name="Riley R."/>
            <person name="Lipzen A."/>
            <person name="Clum A."/>
            <person name="Drula E."/>
            <person name="Henrissat B."/>
            <person name="Kohler A."/>
            <person name="Grigoriev I.V."/>
            <person name="Martin F.M."/>
            <person name="Hacquard S."/>
        </authorList>
    </citation>
    <scope>NUCLEOTIDE SEQUENCE</scope>
    <source>
        <strain evidence="1">MPI-CAGE-CH-0235</strain>
    </source>
</reference>
<name>A0A8K0SDM9_9HYPO</name>
<feature type="non-terminal residue" evidence="1">
    <location>
        <position position="1"/>
    </location>
</feature>
<gene>
    <name evidence="1" type="ORF">B0I35DRAFT_363057</name>
</gene>
<dbReference type="Proteomes" id="UP000813444">
    <property type="component" value="Unassembled WGS sequence"/>
</dbReference>
<protein>
    <submittedName>
        <fullName evidence="1">Uncharacterized protein</fullName>
    </submittedName>
</protein>
<dbReference type="AlphaFoldDB" id="A0A8K0SDM9"/>
<sequence length="238" mass="27960">KYRDPLLFAAKDLQYRLINILDMGVLHMDIGKNQILQNQLQYYTFFAFGQLLSWIFILRRQAQFVCFGTQKENQKLIGKLDQIHNELSTAKYGHMAECMLWRGQQMALGEVMSEKDKNDEDQLFCIGYSRFVEKFAGTRTFREWFLSLDLGMERIKAAQSNGDRVPDWRLRHLHHLLLDLIDLLKPESLHGPRWHPKRCDSAPCCPCDTCTQEDQRKGWGIDFLSDHDAGHFYRRGCQ</sequence>
<proteinExistence type="predicted"/>
<dbReference type="OrthoDB" id="531190at2759"/>
<accession>A0A8K0SDM9</accession>